<feature type="region of interest" description="Disordered" evidence="4">
    <location>
        <begin position="106"/>
        <end position="128"/>
    </location>
</feature>
<protein>
    <submittedName>
        <fullName evidence="5">Eka-Trp6 protein</fullName>
    </submittedName>
</protein>
<feature type="non-terminal residue" evidence="5">
    <location>
        <position position="1"/>
    </location>
</feature>
<sequence>LPPPFNIIPSPKTFFYLLKWFYNKICSCSKKQKRTRWKSLKRIVRKVNERDARYQVVMRNLVKRYITNMQRNQQAEGVTEDDVQEIKQDISAFRFELLEILKNSGMKTDHSDKKNPGRGSKKGRLQERRLMKGFQIDPIPEGETYSLPEYMMEDEDHKKELKEFKRSLSSPISKLSRFTRFGSRKQNTNPAKQWENLVTAARIEQRRASQCQKNSDTESVTLPSSASEASSSSFAQTAGFMGDEKSQESSDSQIDMNKLSGYPEEMHSTNISDRSEKDSPFSKKTGPVKRVSFLWKNAPSSSDGQNFLPQEPFVYNGAAAPNGSVSTSQNSGENKNSST</sequence>
<dbReference type="InterPro" id="IPR002153">
    <property type="entry name" value="TRPC_channel"/>
</dbReference>
<feature type="compositionally biased region" description="Low complexity" evidence="4">
    <location>
        <begin position="224"/>
        <end position="235"/>
    </location>
</feature>
<keyword evidence="1" id="KW-0813">Transport</keyword>
<evidence type="ECO:0000256" key="4">
    <source>
        <dbReference type="SAM" id="MobiDB-lite"/>
    </source>
</evidence>
<dbReference type="GO" id="GO:0051480">
    <property type="term" value="P:regulation of cytosolic calcium ion concentration"/>
    <property type="evidence" value="ECO:0007669"/>
    <property type="project" value="TreeGrafter"/>
</dbReference>
<proteinExistence type="evidence at transcript level"/>
<evidence type="ECO:0000256" key="3">
    <source>
        <dbReference type="ARBA" id="ARBA00023303"/>
    </source>
</evidence>
<dbReference type="GO" id="GO:0070679">
    <property type="term" value="F:inositol 1,4,5 trisphosphate binding"/>
    <property type="evidence" value="ECO:0007669"/>
    <property type="project" value="TreeGrafter"/>
</dbReference>
<keyword evidence="2" id="KW-0406">Ion transport</keyword>
<feature type="compositionally biased region" description="Polar residues" evidence="4">
    <location>
        <begin position="323"/>
        <end position="339"/>
    </location>
</feature>
<feature type="compositionally biased region" description="Polar residues" evidence="4">
    <location>
        <begin position="208"/>
        <end position="223"/>
    </location>
</feature>
<dbReference type="AlphaFoldDB" id="A0A0F7VHQ5"/>
<feature type="compositionally biased region" description="Polar residues" evidence="4">
    <location>
        <begin position="298"/>
        <end position="308"/>
    </location>
</feature>
<feature type="region of interest" description="Disordered" evidence="4">
    <location>
        <begin position="205"/>
        <end position="339"/>
    </location>
</feature>
<evidence type="ECO:0000256" key="2">
    <source>
        <dbReference type="ARBA" id="ARBA00023065"/>
    </source>
</evidence>
<organism evidence="5">
    <name type="scientific">Euperipatoides kanangrensis</name>
    <dbReference type="NCBI Taxonomy" id="488523"/>
    <lineage>
        <taxon>Eukaryota</taxon>
        <taxon>Metazoa</taxon>
        <taxon>Ecdysozoa</taxon>
        <taxon>Onychophora</taxon>
        <taxon>Udeonychophora</taxon>
        <taxon>Euonychophora</taxon>
        <taxon>Peripatopsidae</taxon>
        <taxon>Euperipatoides</taxon>
    </lineage>
</organism>
<dbReference type="GO" id="GO:0015279">
    <property type="term" value="F:store-operated calcium channel activity"/>
    <property type="evidence" value="ECO:0007669"/>
    <property type="project" value="TreeGrafter"/>
</dbReference>
<dbReference type="GO" id="GO:0005886">
    <property type="term" value="C:plasma membrane"/>
    <property type="evidence" value="ECO:0007669"/>
    <property type="project" value="TreeGrafter"/>
</dbReference>
<accession>A0A0F7VHQ5</accession>
<dbReference type="GO" id="GO:0034703">
    <property type="term" value="C:cation channel complex"/>
    <property type="evidence" value="ECO:0007669"/>
    <property type="project" value="TreeGrafter"/>
</dbReference>
<evidence type="ECO:0000313" key="5">
    <source>
        <dbReference type="EMBL" id="CFW94254.1"/>
    </source>
</evidence>
<keyword evidence="3" id="KW-0407">Ion channel</keyword>
<reference evidence="5" key="1">
    <citation type="submission" date="2015-03" db="EMBL/GenBank/DDBJ databases">
        <title>Different light-mediated pathways in the principle and secondary eyes of a spider and the eyes of an onychophoran.</title>
        <authorList>
            <person name="Samadi L."/>
            <person name="Schmid A."/>
            <person name="Eriksson B.J."/>
        </authorList>
    </citation>
    <scope>NUCLEOTIDE SEQUENCE</scope>
    <source>
        <strain evidence="5">Ek4</strain>
    </source>
</reference>
<name>A0A0F7VHQ5_9BILA</name>
<dbReference type="EMBL" id="LN830745">
    <property type="protein sequence ID" value="CFW94254.1"/>
    <property type="molecule type" value="mRNA"/>
</dbReference>
<dbReference type="PANTHER" id="PTHR10117:SF54">
    <property type="entry name" value="TRANSIENT RECEPTOR POTENTIAL-GAMMA PROTEIN"/>
    <property type="match status" value="1"/>
</dbReference>
<dbReference type="PANTHER" id="PTHR10117">
    <property type="entry name" value="TRANSIENT RECEPTOR POTENTIAL CHANNEL"/>
    <property type="match status" value="1"/>
</dbReference>
<evidence type="ECO:0000256" key="1">
    <source>
        <dbReference type="ARBA" id="ARBA00022448"/>
    </source>
</evidence>
<gene>
    <name evidence="5" type="primary">Eka-Trp6</name>
</gene>